<gene>
    <name evidence="1" type="ORF">Sjap_013012</name>
</gene>
<evidence type="ECO:0000313" key="2">
    <source>
        <dbReference type="Proteomes" id="UP001417504"/>
    </source>
</evidence>
<keyword evidence="2" id="KW-1185">Reference proteome</keyword>
<accession>A0AAP0IXX5</accession>
<protein>
    <submittedName>
        <fullName evidence="1">Uncharacterized protein</fullName>
    </submittedName>
</protein>
<comment type="caution">
    <text evidence="1">The sequence shown here is derived from an EMBL/GenBank/DDBJ whole genome shotgun (WGS) entry which is preliminary data.</text>
</comment>
<reference evidence="1 2" key="1">
    <citation type="submission" date="2024-01" db="EMBL/GenBank/DDBJ databases">
        <title>Genome assemblies of Stephania.</title>
        <authorList>
            <person name="Yang L."/>
        </authorList>
    </citation>
    <scope>NUCLEOTIDE SEQUENCE [LARGE SCALE GENOMIC DNA]</scope>
    <source>
        <strain evidence="1">QJT</strain>
        <tissue evidence="1">Leaf</tissue>
    </source>
</reference>
<dbReference type="EMBL" id="JBBNAE010000005">
    <property type="protein sequence ID" value="KAK9123410.1"/>
    <property type="molecule type" value="Genomic_DNA"/>
</dbReference>
<name>A0AAP0IXX5_9MAGN</name>
<proteinExistence type="predicted"/>
<dbReference type="AlphaFoldDB" id="A0AAP0IXX5"/>
<sequence length="152" mass="17724">MVDFSSVAKIWMEKRLIKSIWKKDEMIEKWNYISGKWNEDSMIKLTGEIPLCCSCDSWEEELEFSLLGRCKLNYKLRFLVNLRSSTFYQGVRWPILFATTCWYSILTLRNKEAIAGEECSGFKIGPSIIVRDKEFQAANKYLAGPRKLASKD</sequence>
<evidence type="ECO:0000313" key="1">
    <source>
        <dbReference type="EMBL" id="KAK9123410.1"/>
    </source>
</evidence>
<dbReference type="Proteomes" id="UP001417504">
    <property type="component" value="Unassembled WGS sequence"/>
</dbReference>
<organism evidence="1 2">
    <name type="scientific">Stephania japonica</name>
    <dbReference type="NCBI Taxonomy" id="461633"/>
    <lineage>
        <taxon>Eukaryota</taxon>
        <taxon>Viridiplantae</taxon>
        <taxon>Streptophyta</taxon>
        <taxon>Embryophyta</taxon>
        <taxon>Tracheophyta</taxon>
        <taxon>Spermatophyta</taxon>
        <taxon>Magnoliopsida</taxon>
        <taxon>Ranunculales</taxon>
        <taxon>Menispermaceae</taxon>
        <taxon>Menispermoideae</taxon>
        <taxon>Cissampelideae</taxon>
        <taxon>Stephania</taxon>
    </lineage>
</organism>